<comment type="caution">
    <text evidence="2">The sequence shown here is derived from an EMBL/GenBank/DDBJ whole genome shotgun (WGS) entry which is preliminary data.</text>
</comment>
<evidence type="ECO:0000256" key="1">
    <source>
        <dbReference type="SAM" id="MobiDB-lite"/>
    </source>
</evidence>
<reference evidence="2 3" key="2">
    <citation type="submission" date="2020-07" db="EMBL/GenBank/DDBJ databases">
        <title>Genome assembly of wild tea tree DASZ reveals pedigree and selection history of tea varieties.</title>
        <authorList>
            <person name="Zhang W."/>
        </authorList>
    </citation>
    <scope>NUCLEOTIDE SEQUENCE [LARGE SCALE GENOMIC DNA]</scope>
    <source>
        <strain evidence="3">cv. G240</strain>
        <tissue evidence="2">Leaf</tissue>
    </source>
</reference>
<protein>
    <submittedName>
        <fullName evidence="2">Uncharacterized protein</fullName>
    </submittedName>
</protein>
<organism evidence="2 3">
    <name type="scientific">Camellia sinensis</name>
    <name type="common">Tea plant</name>
    <name type="synonym">Thea sinensis</name>
    <dbReference type="NCBI Taxonomy" id="4442"/>
    <lineage>
        <taxon>Eukaryota</taxon>
        <taxon>Viridiplantae</taxon>
        <taxon>Streptophyta</taxon>
        <taxon>Embryophyta</taxon>
        <taxon>Tracheophyta</taxon>
        <taxon>Spermatophyta</taxon>
        <taxon>Magnoliopsida</taxon>
        <taxon>eudicotyledons</taxon>
        <taxon>Gunneridae</taxon>
        <taxon>Pentapetalae</taxon>
        <taxon>asterids</taxon>
        <taxon>Ericales</taxon>
        <taxon>Theaceae</taxon>
        <taxon>Camellia</taxon>
    </lineage>
</organism>
<evidence type="ECO:0000313" key="3">
    <source>
        <dbReference type="Proteomes" id="UP000593564"/>
    </source>
</evidence>
<accession>A0A7J7GHL4</accession>
<dbReference type="EMBL" id="JACBKZ010000010">
    <property type="protein sequence ID" value="KAF5940262.1"/>
    <property type="molecule type" value="Genomic_DNA"/>
</dbReference>
<feature type="compositionally biased region" description="Polar residues" evidence="1">
    <location>
        <begin position="45"/>
        <end position="54"/>
    </location>
</feature>
<feature type="region of interest" description="Disordered" evidence="1">
    <location>
        <begin position="23"/>
        <end position="54"/>
    </location>
</feature>
<reference evidence="3" key="1">
    <citation type="journal article" date="2020" name="Nat. Commun.">
        <title>Genome assembly of wild tea tree DASZ reveals pedigree and selection history of tea varieties.</title>
        <authorList>
            <person name="Zhang W."/>
            <person name="Zhang Y."/>
            <person name="Qiu H."/>
            <person name="Guo Y."/>
            <person name="Wan H."/>
            <person name="Zhang X."/>
            <person name="Scossa F."/>
            <person name="Alseekh S."/>
            <person name="Zhang Q."/>
            <person name="Wang P."/>
            <person name="Xu L."/>
            <person name="Schmidt M.H."/>
            <person name="Jia X."/>
            <person name="Li D."/>
            <person name="Zhu A."/>
            <person name="Guo F."/>
            <person name="Chen W."/>
            <person name="Ni D."/>
            <person name="Usadel B."/>
            <person name="Fernie A.R."/>
            <person name="Wen W."/>
        </authorList>
    </citation>
    <scope>NUCLEOTIDE SEQUENCE [LARGE SCALE GENOMIC DNA]</scope>
    <source>
        <strain evidence="3">cv. G240</strain>
    </source>
</reference>
<dbReference type="Proteomes" id="UP000593564">
    <property type="component" value="Unassembled WGS sequence"/>
</dbReference>
<gene>
    <name evidence="2" type="ORF">HYC85_021429</name>
</gene>
<sequence>MCNLKNKTNRELDRFQLIRTHNSNIKQIHTQKTKPKSEYLPPLQKCQNNTGKNK</sequence>
<evidence type="ECO:0000313" key="2">
    <source>
        <dbReference type="EMBL" id="KAF5940262.1"/>
    </source>
</evidence>
<dbReference type="AlphaFoldDB" id="A0A7J7GHL4"/>
<keyword evidence="3" id="KW-1185">Reference proteome</keyword>
<proteinExistence type="predicted"/>
<name>A0A7J7GHL4_CAMSI</name>